<feature type="repeat" description="TPR" evidence="2">
    <location>
        <begin position="77"/>
        <end position="110"/>
    </location>
</feature>
<dbReference type="KEGG" id="nja:NSJP_2702"/>
<keyword evidence="1 3" id="KW-0808">Transferase</keyword>
<dbReference type="SUPFAM" id="SSF48452">
    <property type="entry name" value="TPR-like"/>
    <property type="match status" value="1"/>
</dbReference>
<dbReference type="PROSITE" id="PS50005">
    <property type="entry name" value="TPR"/>
    <property type="match status" value="4"/>
</dbReference>
<dbReference type="RefSeq" id="WP_172834316.1">
    <property type="nucleotide sequence ID" value="NZ_LT828648.1"/>
</dbReference>
<dbReference type="SUPFAM" id="SSF52540">
    <property type="entry name" value="P-loop containing nucleoside triphosphate hydrolases"/>
    <property type="match status" value="1"/>
</dbReference>
<dbReference type="InterPro" id="IPR019734">
    <property type="entry name" value="TPR_rpt"/>
</dbReference>
<dbReference type="SMART" id="SM00028">
    <property type="entry name" value="TPR"/>
    <property type="match status" value="7"/>
</dbReference>
<feature type="repeat" description="TPR" evidence="2">
    <location>
        <begin position="111"/>
        <end position="144"/>
    </location>
</feature>
<feature type="repeat" description="TPR" evidence="2">
    <location>
        <begin position="43"/>
        <end position="76"/>
    </location>
</feature>
<evidence type="ECO:0000313" key="3">
    <source>
        <dbReference type="EMBL" id="SLM48869.1"/>
    </source>
</evidence>
<dbReference type="AlphaFoldDB" id="A0A1W1I7M9"/>
<dbReference type="PANTHER" id="PTHR12788">
    <property type="entry name" value="PROTEIN-TYROSINE SULFOTRANSFERASE 2"/>
    <property type="match status" value="1"/>
</dbReference>
<dbReference type="Gene3D" id="3.40.50.300">
    <property type="entry name" value="P-loop containing nucleotide triphosphate hydrolases"/>
    <property type="match status" value="1"/>
</dbReference>
<evidence type="ECO:0000256" key="1">
    <source>
        <dbReference type="ARBA" id="ARBA00022679"/>
    </source>
</evidence>
<dbReference type="Pfam" id="PF13469">
    <property type="entry name" value="Sulfotransfer_3"/>
    <property type="match status" value="1"/>
</dbReference>
<keyword evidence="4" id="KW-1185">Reference proteome</keyword>
<gene>
    <name evidence="3" type="ORF">NSJP_2702</name>
</gene>
<dbReference type="InterPro" id="IPR026634">
    <property type="entry name" value="TPST-like"/>
</dbReference>
<proteinExistence type="predicted"/>
<dbReference type="GO" id="GO:0008476">
    <property type="term" value="F:protein-tyrosine sulfotransferase activity"/>
    <property type="evidence" value="ECO:0007669"/>
    <property type="project" value="InterPro"/>
</dbReference>
<evidence type="ECO:0000256" key="2">
    <source>
        <dbReference type="PROSITE-ProRule" id="PRU00339"/>
    </source>
</evidence>
<name>A0A1W1I7M9_9BACT</name>
<dbReference type="Pfam" id="PF13428">
    <property type="entry name" value="TPR_14"/>
    <property type="match status" value="1"/>
</dbReference>
<dbReference type="InterPro" id="IPR027417">
    <property type="entry name" value="P-loop_NTPase"/>
</dbReference>
<feature type="repeat" description="TPR" evidence="2">
    <location>
        <begin position="145"/>
        <end position="178"/>
    </location>
</feature>
<dbReference type="Gene3D" id="1.25.40.10">
    <property type="entry name" value="Tetratricopeptide repeat domain"/>
    <property type="match status" value="2"/>
</dbReference>
<dbReference type="Proteomes" id="UP000192042">
    <property type="component" value="Chromosome I"/>
</dbReference>
<accession>A0A1W1I7M9</accession>
<evidence type="ECO:0000313" key="4">
    <source>
        <dbReference type="Proteomes" id="UP000192042"/>
    </source>
</evidence>
<dbReference type="PANTHER" id="PTHR12788:SF10">
    <property type="entry name" value="PROTEIN-TYROSINE SULFOTRANSFERASE"/>
    <property type="match status" value="1"/>
</dbReference>
<dbReference type="EMBL" id="LT828648">
    <property type="protein sequence ID" value="SLM48869.1"/>
    <property type="molecule type" value="Genomic_DNA"/>
</dbReference>
<keyword evidence="2" id="KW-0802">TPR repeat</keyword>
<reference evidence="3 4" key="1">
    <citation type="submission" date="2017-03" db="EMBL/GenBank/DDBJ databases">
        <authorList>
            <person name="Afonso C.L."/>
            <person name="Miller P.J."/>
            <person name="Scott M.A."/>
            <person name="Spackman E."/>
            <person name="Goraichik I."/>
            <person name="Dimitrov K.M."/>
            <person name="Suarez D.L."/>
            <person name="Swayne D.E."/>
        </authorList>
    </citation>
    <scope>NUCLEOTIDE SEQUENCE [LARGE SCALE GENOMIC DNA]</scope>
    <source>
        <strain evidence="3">Genome sequencing of Nitrospira japonica strain NJ11</strain>
    </source>
</reference>
<sequence>MTQQTPSTPPTLLDLINAALRRDDSTSALGLCDERLALLPDDAEAQRYRGQIYAWQGDFEAARAAARHATELAPNDPRAWSDLGRVWGLSHDWPAAVRCFRQAVSLQADYADGWHNLGTALKQVGEQERSLVCLQRALALEPTRAETYLAMGGLLVEDGQLDEALWCFERAAAHAPDSSRARNRLAQELSDFGQVNQADLLFRHSLSCNPRDLDAWFGLGQAMEDLGRADLAPTCYLNILTQQPSHSLALSQYLMVTKNEEEAAPWAAQAQLALTRRDAPDEAIALVGYGLAKYHDRRAQYEQAAQSGQAANAARRRTAGALDRQALQARVDGISGTYTADFFTDRRSFGIGTDQPVFIVGLPRSGTTLIEQVLSAHPAMHGAGELPDLARLAVQSIAGQKQAPWKAAACLQDEMTSRLLAHEYLQALRRNAPPDCPRISDKQPLNFFHLTFAALLFPNARVIHCRRDAKDNALSIWMENFNPDQRYATDFADLAFFRTQYERLMAHWHAALPLTILDVQYEDVVADLEGQARRLMTFLGAPWDDRCLNFHQQERAVQTPSRWQVRQPIYTKSVGRWKHYAPYLPELTEAFSQQSPDSSAIPQ</sequence>
<dbReference type="InterPro" id="IPR011990">
    <property type="entry name" value="TPR-like_helical_dom_sf"/>
</dbReference>
<protein>
    <submittedName>
        <fullName evidence="3">Putative Sulfotransferase</fullName>
    </submittedName>
</protein>
<organism evidence="3 4">
    <name type="scientific">Nitrospira japonica</name>
    <dbReference type="NCBI Taxonomy" id="1325564"/>
    <lineage>
        <taxon>Bacteria</taxon>
        <taxon>Pseudomonadati</taxon>
        <taxon>Nitrospirota</taxon>
        <taxon>Nitrospiria</taxon>
        <taxon>Nitrospirales</taxon>
        <taxon>Nitrospiraceae</taxon>
        <taxon>Nitrospira</taxon>
    </lineage>
</organism>
<dbReference type="STRING" id="1325564.NSJP_2702"/>
<dbReference type="Pfam" id="PF13181">
    <property type="entry name" value="TPR_8"/>
    <property type="match status" value="1"/>
</dbReference>